<proteinExistence type="predicted"/>
<dbReference type="EMBL" id="CAJNNV010026959">
    <property type="protein sequence ID" value="CAE8619319.1"/>
    <property type="molecule type" value="Genomic_DNA"/>
</dbReference>
<dbReference type="Proteomes" id="UP000654075">
    <property type="component" value="Unassembled WGS sequence"/>
</dbReference>
<accession>A0A813G372</accession>
<gene>
    <name evidence="1" type="ORF">PGLA1383_LOCUS36910</name>
</gene>
<organism evidence="1 2">
    <name type="scientific">Polarella glacialis</name>
    <name type="common">Dinoflagellate</name>
    <dbReference type="NCBI Taxonomy" id="89957"/>
    <lineage>
        <taxon>Eukaryota</taxon>
        <taxon>Sar</taxon>
        <taxon>Alveolata</taxon>
        <taxon>Dinophyceae</taxon>
        <taxon>Suessiales</taxon>
        <taxon>Suessiaceae</taxon>
        <taxon>Polarella</taxon>
    </lineage>
</organism>
<sequence>MSGGRRGAHLLPGLMRRRSLGLLSSAALAVGVWLVAASVGHSEPVRGFAVVRGGTVRSGAAEAATAVGEERQRQASLDRRRALTGALSGVWSATLSVTAGVAGAEAAAGQKVVVVGATGQTGRRIIERLASRGGLAVVGGVRDVAKAQKELGTSSLAVRGAMLDEVKAVDLKGADVDLK</sequence>
<evidence type="ECO:0000313" key="2">
    <source>
        <dbReference type="Proteomes" id="UP000654075"/>
    </source>
</evidence>
<evidence type="ECO:0000313" key="1">
    <source>
        <dbReference type="EMBL" id="CAE8619319.1"/>
    </source>
</evidence>
<dbReference type="Gene3D" id="3.40.50.720">
    <property type="entry name" value="NAD(P)-binding Rossmann-like Domain"/>
    <property type="match status" value="1"/>
</dbReference>
<protein>
    <recommendedName>
        <fullName evidence="3">NAD(P)-binding domain-containing protein</fullName>
    </recommendedName>
</protein>
<evidence type="ECO:0008006" key="3">
    <source>
        <dbReference type="Google" id="ProtNLM"/>
    </source>
</evidence>
<dbReference type="OrthoDB" id="419598at2759"/>
<keyword evidence="2" id="KW-1185">Reference proteome</keyword>
<dbReference type="SUPFAM" id="SSF51735">
    <property type="entry name" value="NAD(P)-binding Rossmann-fold domains"/>
    <property type="match status" value="1"/>
</dbReference>
<name>A0A813G372_POLGL</name>
<dbReference type="AlphaFoldDB" id="A0A813G372"/>
<comment type="caution">
    <text evidence="1">The sequence shown here is derived from an EMBL/GenBank/DDBJ whole genome shotgun (WGS) entry which is preliminary data.</text>
</comment>
<feature type="non-terminal residue" evidence="1">
    <location>
        <position position="1"/>
    </location>
</feature>
<reference evidence="1" key="1">
    <citation type="submission" date="2021-02" db="EMBL/GenBank/DDBJ databases">
        <authorList>
            <person name="Dougan E. K."/>
            <person name="Rhodes N."/>
            <person name="Thang M."/>
            <person name="Chan C."/>
        </authorList>
    </citation>
    <scope>NUCLEOTIDE SEQUENCE</scope>
</reference>
<dbReference type="InterPro" id="IPR036291">
    <property type="entry name" value="NAD(P)-bd_dom_sf"/>
</dbReference>